<dbReference type="SUPFAM" id="SSF56219">
    <property type="entry name" value="DNase I-like"/>
    <property type="match status" value="1"/>
</dbReference>
<evidence type="ECO:0000256" key="6">
    <source>
        <dbReference type="ARBA" id="ARBA00022801"/>
    </source>
</evidence>
<keyword evidence="5" id="KW-0227">DNA damage</keyword>
<proteinExistence type="predicted"/>
<evidence type="ECO:0000256" key="3">
    <source>
        <dbReference type="ARBA" id="ARBA00022722"/>
    </source>
</evidence>
<evidence type="ECO:0000313" key="9">
    <source>
        <dbReference type="EMBL" id="MDQ0480364.1"/>
    </source>
</evidence>
<dbReference type="GO" id="GO:0004519">
    <property type="term" value="F:endonuclease activity"/>
    <property type="evidence" value="ECO:0007669"/>
    <property type="project" value="UniProtKB-KW"/>
</dbReference>
<keyword evidence="3" id="KW-0540">Nuclease</keyword>
<evidence type="ECO:0000256" key="8">
    <source>
        <dbReference type="ARBA" id="ARBA00023204"/>
    </source>
</evidence>
<organism evidence="9 10">
    <name type="scientific">Hathewaya limosa</name>
    <name type="common">Clostridium limosum</name>
    <dbReference type="NCBI Taxonomy" id="1536"/>
    <lineage>
        <taxon>Bacteria</taxon>
        <taxon>Bacillati</taxon>
        <taxon>Bacillota</taxon>
        <taxon>Clostridia</taxon>
        <taxon>Eubacteriales</taxon>
        <taxon>Clostridiaceae</taxon>
        <taxon>Hathewaya</taxon>
    </lineage>
</organism>
<protein>
    <submittedName>
        <fullName evidence="9">Endonuclease/exonuclease/phosphatase family metal-dependent hydrolase</fullName>
    </submittedName>
</protein>
<keyword evidence="7" id="KW-0460">Magnesium</keyword>
<evidence type="ECO:0000256" key="1">
    <source>
        <dbReference type="ARBA" id="ARBA00001936"/>
    </source>
</evidence>
<evidence type="ECO:0000256" key="5">
    <source>
        <dbReference type="ARBA" id="ARBA00022763"/>
    </source>
</evidence>
<evidence type="ECO:0000313" key="10">
    <source>
        <dbReference type="Proteomes" id="UP001224418"/>
    </source>
</evidence>
<keyword evidence="9" id="KW-0255">Endonuclease</keyword>
<dbReference type="PANTHER" id="PTHR15822:SF4">
    <property type="entry name" value="TYROSYL-DNA PHOSPHODIESTERASE 2"/>
    <property type="match status" value="1"/>
</dbReference>
<accession>A0ABU0JTE3</accession>
<reference evidence="9 10" key="1">
    <citation type="submission" date="2023-07" db="EMBL/GenBank/DDBJ databases">
        <title>Genomic Encyclopedia of Type Strains, Phase IV (KMG-IV): sequencing the most valuable type-strain genomes for metagenomic binning, comparative biology and taxonomic classification.</title>
        <authorList>
            <person name="Goeker M."/>
        </authorList>
    </citation>
    <scope>NUCLEOTIDE SEQUENCE [LARGE SCALE GENOMIC DNA]</scope>
    <source>
        <strain evidence="9 10">DSM 1400</strain>
    </source>
</reference>
<dbReference type="GO" id="GO:0016787">
    <property type="term" value="F:hydrolase activity"/>
    <property type="evidence" value="ECO:0007669"/>
    <property type="project" value="UniProtKB-KW"/>
</dbReference>
<keyword evidence="6 9" id="KW-0378">Hydrolase</keyword>
<sequence length="356" mass="40344">MTRKIFLVVFSVILALLTLLIAYILYLQVTDYKPDTITKLTVEGSNGNNDKLVKPNTEMTAVTSNVGFGAYDHAFQFFMDGGTESRAASKENVIKNITGIGNAIKKQNPNFILLQEVDIDSTRSYHVNQYDVFKNIFKGYNSSFGVNFNVKWIAYPFLKPHGRVLAGQPTFSDFKVASSERLDLPVDESWPKKLFFLDRCVTVSKLPVENGKELVILNSHLSAYDKGGKIRKKQLAVLKNFLEEEYNKGNYVVIGGDWNHEIPGINLDGFTSKDPWPNWLKEVPKEFNPKGFKWYADSKVPTCRDAGKPYVKGDNFVCIIDGFMVSDNIDVTDVRGLNLDFKYSDHNPVMMKFKLK</sequence>
<dbReference type="RefSeq" id="WP_307356313.1">
    <property type="nucleotide sequence ID" value="NZ_BAAACJ010000031.1"/>
</dbReference>
<gene>
    <name evidence="9" type="ORF">QOZ93_002112</name>
</gene>
<keyword evidence="10" id="KW-1185">Reference proteome</keyword>
<name>A0ABU0JTE3_HATLI</name>
<dbReference type="InterPro" id="IPR051547">
    <property type="entry name" value="TDP2-like"/>
</dbReference>
<keyword evidence="4" id="KW-0479">Metal-binding</keyword>
<evidence type="ECO:0000256" key="2">
    <source>
        <dbReference type="ARBA" id="ARBA00001946"/>
    </source>
</evidence>
<dbReference type="Gene3D" id="3.60.10.10">
    <property type="entry name" value="Endonuclease/exonuclease/phosphatase"/>
    <property type="match status" value="1"/>
</dbReference>
<dbReference type="PANTHER" id="PTHR15822">
    <property type="entry name" value="TRAF AND TNF RECEPTOR-ASSOCIATED PROTEIN"/>
    <property type="match status" value="1"/>
</dbReference>
<comment type="cofactor">
    <cofactor evidence="2">
        <name>Mg(2+)</name>
        <dbReference type="ChEBI" id="CHEBI:18420"/>
    </cofactor>
</comment>
<dbReference type="Proteomes" id="UP001224418">
    <property type="component" value="Unassembled WGS sequence"/>
</dbReference>
<dbReference type="InterPro" id="IPR036691">
    <property type="entry name" value="Endo/exonu/phosph_ase_sf"/>
</dbReference>
<comment type="caution">
    <text evidence="9">The sequence shown here is derived from an EMBL/GenBank/DDBJ whole genome shotgun (WGS) entry which is preliminary data.</text>
</comment>
<keyword evidence="8" id="KW-0234">DNA repair</keyword>
<dbReference type="EMBL" id="JAUSWN010000018">
    <property type="protein sequence ID" value="MDQ0480364.1"/>
    <property type="molecule type" value="Genomic_DNA"/>
</dbReference>
<evidence type="ECO:0000256" key="4">
    <source>
        <dbReference type="ARBA" id="ARBA00022723"/>
    </source>
</evidence>
<evidence type="ECO:0000256" key="7">
    <source>
        <dbReference type="ARBA" id="ARBA00022842"/>
    </source>
</evidence>
<comment type="cofactor">
    <cofactor evidence="1">
        <name>Mn(2+)</name>
        <dbReference type="ChEBI" id="CHEBI:29035"/>
    </cofactor>
</comment>